<dbReference type="Proteomes" id="UP000237105">
    <property type="component" value="Unassembled WGS sequence"/>
</dbReference>
<sequence length="206" mass="22262">MDSNIDRDYHGREGTILKAIEISLGGLIILIALAIVYYFNSRFRTRAFLLNRENQPRTGGVGSSTTADQESASSATAIEFGLNEATLQSFPKFVFAGAKLLDDNGVAIVVSGDGSGEDDSAACCSICLVDFAESDVLRLLPDCGHVFHVKCVDPWLRLRPTCPNCRTSPLPTPTTTPVPTPITTPLAEVTPLTWQALLSVYIQILF</sequence>
<keyword evidence="1" id="KW-0862">Zinc</keyword>
<dbReference type="PANTHER" id="PTHR46719">
    <property type="entry name" value="TRANSCRIPTION FACTOR C2H2 FAMILY-RELATED"/>
    <property type="match status" value="1"/>
</dbReference>
<dbReference type="PANTHER" id="PTHR46719:SF7">
    <property type="entry name" value="RING-H2 FINGER PROTEIN ATL71-RELATED"/>
    <property type="match status" value="1"/>
</dbReference>
<dbReference type="CDD" id="cd16454">
    <property type="entry name" value="RING-H2_PA-TM-RING"/>
    <property type="match status" value="1"/>
</dbReference>
<dbReference type="GO" id="GO:0008270">
    <property type="term" value="F:zinc ion binding"/>
    <property type="evidence" value="ECO:0007669"/>
    <property type="project" value="UniProtKB-KW"/>
</dbReference>
<dbReference type="InterPro" id="IPR013083">
    <property type="entry name" value="Znf_RING/FYVE/PHD"/>
</dbReference>
<accession>A0A2P5DAD8</accession>
<evidence type="ECO:0000259" key="3">
    <source>
        <dbReference type="PROSITE" id="PS50089"/>
    </source>
</evidence>
<feature type="transmembrane region" description="Helical" evidence="2">
    <location>
        <begin position="20"/>
        <end position="39"/>
    </location>
</feature>
<keyword evidence="1" id="KW-0479">Metal-binding</keyword>
<evidence type="ECO:0000313" key="4">
    <source>
        <dbReference type="EMBL" id="PON70247.1"/>
    </source>
</evidence>
<dbReference type="AlphaFoldDB" id="A0A2P5DAD8"/>
<evidence type="ECO:0000313" key="5">
    <source>
        <dbReference type="Proteomes" id="UP000237105"/>
    </source>
</evidence>
<evidence type="ECO:0000256" key="1">
    <source>
        <dbReference type="PROSITE-ProRule" id="PRU00175"/>
    </source>
</evidence>
<keyword evidence="2" id="KW-0472">Membrane</keyword>
<dbReference type="InterPro" id="IPR045899">
    <property type="entry name" value="ATL71-like"/>
</dbReference>
<feature type="domain" description="RING-type" evidence="3">
    <location>
        <begin position="124"/>
        <end position="166"/>
    </location>
</feature>
<keyword evidence="2" id="KW-1133">Transmembrane helix</keyword>
<dbReference type="Pfam" id="PF13639">
    <property type="entry name" value="zf-RING_2"/>
    <property type="match status" value="1"/>
</dbReference>
<keyword evidence="1" id="KW-0863">Zinc-finger</keyword>
<evidence type="ECO:0000256" key="2">
    <source>
        <dbReference type="SAM" id="Phobius"/>
    </source>
</evidence>
<keyword evidence="5" id="KW-1185">Reference proteome</keyword>
<dbReference type="EMBL" id="JXTB01000051">
    <property type="protein sequence ID" value="PON70247.1"/>
    <property type="molecule type" value="Genomic_DNA"/>
</dbReference>
<comment type="caution">
    <text evidence="4">The sequence shown here is derived from an EMBL/GenBank/DDBJ whole genome shotgun (WGS) entry which is preliminary data.</text>
</comment>
<dbReference type="Gene3D" id="3.30.40.10">
    <property type="entry name" value="Zinc/RING finger domain, C3HC4 (zinc finger)"/>
    <property type="match status" value="1"/>
</dbReference>
<reference evidence="5" key="1">
    <citation type="submission" date="2016-06" db="EMBL/GenBank/DDBJ databases">
        <title>Parallel loss of symbiosis genes in relatives of nitrogen-fixing non-legume Parasponia.</title>
        <authorList>
            <person name="Van Velzen R."/>
            <person name="Holmer R."/>
            <person name="Bu F."/>
            <person name="Rutten L."/>
            <person name="Van Zeijl A."/>
            <person name="Liu W."/>
            <person name="Santuari L."/>
            <person name="Cao Q."/>
            <person name="Sharma T."/>
            <person name="Shen D."/>
            <person name="Roswanjaya Y."/>
            <person name="Wardhani T."/>
            <person name="Kalhor M.S."/>
            <person name="Jansen J."/>
            <person name="Van den Hoogen J."/>
            <person name="Gungor B."/>
            <person name="Hartog M."/>
            <person name="Hontelez J."/>
            <person name="Verver J."/>
            <person name="Yang W.-C."/>
            <person name="Schijlen E."/>
            <person name="Repin R."/>
            <person name="Schilthuizen M."/>
            <person name="Schranz E."/>
            <person name="Heidstra R."/>
            <person name="Miyata K."/>
            <person name="Fedorova E."/>
            <person name="Kohlen W."/>
            <person name="Bisseling T."/>
            <person name="Smit S."/>
            <person name="Geurts R."/>
        </authorList>
    </citation>
    <scope>NUCLEOTIDE SEQUENCE [LARGE SCALE GENOMIC DNA]</scope>
    <source>
        <strain evidence="5">cv. WU1-14</strain>
    </source>
</reference>
<proteinExistence type="predicted"/>
<gene>
    <name evidence="4" type="ORF">PanWU01x14_081710</name>
</gene>
<dbReference type="SUPFAM" id="SSF57850">
    <property type="entry name" value="RING/U-box"/>
    <property type="match status" value="1"/>
</dbReference>
<protein>
    <submittedName>
        <fullName evidence="4">43kDa postsynaptic protein</fullName>
    </submittedName>
</protein>
<dbReference type="SMART" id="SM00184">
    <property type="entry name" value="RING"/>
    <property type="match status" value="1"/>
</dbReference>
<keyword evidence="2" id="KW-0812">Transmembrane</keyword>
<dbReference type="PROSITE" id="PS50089">
    <property type="entry name" value="ZF_RING_2"/>
    <property type="match status" value="1"/>
</dbReference>
<organism evidence="4 5">
    <name type="scientific">Parasponia andersonii</name>
    <name type="common">Sponia andersonii</name>
    <dbReference type="NCBI Taxonomy" id="3476"/>
    <lineage>
        <taxon>Eukaryota</taxon>
        <taxon>Viridiplantae</taxon>
        <taxon>Streptophyta</taxon>
        <taxon>Embryophyta</taxon>
        <taxon>Tracheophyta</taxon>
        <taxon>Spermatophyta</taxon>
        <taxon>Magnoliopsida</taxon>
        <taxon>eudicotyledons</taxon>
        <taxon>Gunneridae</taxon>
        <taxon>Pentapetalae</taxon>
        <taxon>rosids</taxon>
        <taxon>fabids</taxon>
        <taxon>Rosales</taxon>
        <taxon>Cannabaceae</taxon>
        <taxon>Parasponia</taxon>
    </lineage>
</organism>
<dbReference type="OrthoDB" id="8062037at2759"/>
<name>A0A2P5DAD8_PARAD</name>
<dbReference type="InterPro" id="IPR001841">
    <property type="entry name" value="Znf_RING"/>
</dbReference>